<evidence type="ECO:0000313" key="1">
    <source>
        <dbReference type="EMBL" id="SBN37457.1"/>
    </source>
</evidence>
<dbReference type="InterPro" id="IPR036567">
    <property type="entry name" value="RHF-like"/>
</dbReference>
<sequence>MTSKESYMQIQYSYRAIDKEFHEPWQRALGNVIEHALKPLLDKHTKDSARLQIVLDRDKIKRQFLASGYMHLPGKKIVSVTASHDELTPLAQMLAQSLFRQAKKHFDRLHAQDQIKRKARRERLRELKVRIAAKPASAAHEAEVTRMPLLSKLEAVARRELAYLRAVGDLPRDYPTLRDVVDEAIVRAKVEWQSVPGEKEAYTGLLKHLFAVLDNEVASSRQFGEFVSLDAPVEPDAQDVAEAMVEEEIFEFYQHDDTLKLADIFAGSQHPDVATIAEQEELIDRSSEFAFAFDLLKDMPRLWRRIFLLIRVDGLNASSVSEILLIPSKEDAVRRWLMQAEAFIAAHLEEAGVSKNGNDWLQGVDWSALSVTRNEAASLWSKEANHEE</sequence>
<gene>
    <name evidence="1" type="ORF">PRMTH_006</name>
</gene>
<proteinExistence type="predicted"/>
<reference evidence="1" key="1">
    <citation type="submission" date="2016-05" db="EMBL/GenBank/DDBJ databases">
        <authorList>
            <person name="Lavstsen T."/>
            <person name="Jespersen J.S."/>
        </authorList>
    </citation>
    <scope>NUCLEOTIDE SEQUENCE</scope>
    <source>
        <strain evidence="1">CMUL78</strain>
        <plasmid evidence="1">pRmtH</plasmid>
    </source>
</reference>
<dbReference type="AlphaFoldDB" id="A0A1G4DF42"/>
<protein>
    <submittedName>
        <fullName evidence="1">Uncharacterized protein</fullName>
    </submittedName>
</protein>
<geneLocation type="plasmid" evidence="1">
    <name>pRmtH</name>
</geneLocation>
<keyword evidence="1" id="KW-0614">Plasmid</keyword>
<dbReference type="EMBL" id="LT576116">
    <property type="protein sequence ID" value="SBN37457.1"/>
    <property type="molecule type" value="Genomic_DNA"/>
</dbReference>
<accession>A0A1G4DF42</accession>
<reference evidence="1" key="2">
    <citation type="submission" date="2016-10" db="EMBL/GenBank/DDBJ databases">
        <title>Plasmid pRmtH78.</title>
        <authorList>
            <person name="Beyrouthy R."/>
            <person name="Hamze M."/>
            <person name="Bonnet R."/>
        </authorList>
    </citation>
    <scope>NUCLEOTIDE SEQUENCE</scope>
    <source>
        <strain evidence="1">CMUL78</strain>
        <plasmid evidence="1">pRmtH</plasmid>
    </source>
</reference>
<organism evidence="1">
    <name type="scientific">Klebsiella pneumoniae</name>
    <dbReference type="NCBI Taxonomy" id="573"/>
    <lineage>
        <taxon>Bacteria</taxon>
        <taxon>Pseudomonadati</taxon>
        <taxon>Pseudomonadota</taxon>
        <taxon>Gammaproteobacteria</taxon>
        <taxon>Enterobacterales</taxon>
        <taxon>Enterobacteriaceae</taxon>
        <taxon>Klebsiella/Raoultella group</taxon>
        <taxon>Klebsiella</taxon>
        <taxon>Klebsiella pneumoniae complex</taxon>
    </lineage>
</organism>
<name>A0A1G4DF42_KLEPN</name>
<dbReference type="Gene3D" id="3.30.160.100">
    <property type="entry name" value="Ribosome hibernation promotion factor-like"/>
    <property type="match status" value="1"/>
</dbReference>